<evidence type="ECO:0000256" key="6">
    <source>
        <dbReference type="ARBA" id="ARBA00022908"/>
    </source>
</evidence>
<evidence type="ECO:0000256" key="13">
    <source>
        <dbReference type="SAM" id="MobiDB-lite"/>
    </source>
</evidence>
<accession>A0A6L2JV84</accession>
<dbReference type="InterPro" id="IPR001878">
    <property type="entry name" value="Znf_CCHC"/>
</dbReference>
<dbReference type="InterPro" id="IPR036397">
    <property type="entry name" value="RNaseH_sf"/>
</dbReference>
<dbReference type="InterPro" id="IPR056924">
    <property type="entry name" value="SH3_Tf2-1"/>
</dbReference>
<dbReference type="PANTHER" id="PTHR37984:SF5">
    <property type="entry name" value="PROTEIN NYNRIN-LIKE"/>
    <property type="match status" value="1"/>
</dbReference>
<feature type="region of interest" description="Disordered" evidence="13">
    <location>
        <begin position="1"/>
        <end position="24"/>
    </location>
</feature>
<keyword evidence="1" id="KW-0645">Protease</keyword>
<dbReference type="Gene3D" id="3.10.10.10">
    <property type="entry name" value="HIV Type 1 Reverse Transcriptase, subunit A, domain 1"/>
    <property type="match status" value="1"/>
</dbReference>
<dbReference type="GO" id="GO:0003887">
    <property type="term" value="F:DNA-directed DNA polymerase activity"/>
    <property type="evidence" value="ECO:0007669"/>
    <property type="project" value="UniProtKB-KW"/>
</dbReference>
<sequence length="1282" mass="144161">MSDSERSIVTYTSISSDDGSSNVGSLGVIVLGYDGLSMMPEDPYTYVEAGMQEPPLPNFVPKHVYPEFMPPEDDVLLDKEQPLPTAVSPTADLPGYITESDPKEDLKDDDEDPEKDPSDYPTDRDDDEEDESFGDDANDEEEDEDKDKEKEKEHLASSDSVSPPAYRTTARMPVLAQTPIPFPPETKVNILLAIPTPPPSPLTSYSSPLSWIPSPPLPVSSPLPISPLPLPVIPTHPLGYKATMIRLRAESPSTSHSLPLPPHMVVQPNVLEVMLPPQKRLCIALGPKFKVGECSSAPTARPIGGFRTYYGFVGTLDAEIRHEPDREIGYEITDVWEDQDEIAEEIPAMILLLSGQLNSLCKDRCSHPRITRLIESEARASHEAWVQSIDVSDMTRSEMVALQNQQRPARDLAHPDVPEEAGSSFYICYDCMKSNGYYIFYNLKKMAQTRSTTRVSPGTTTTTTSVINAQLKALIDQGVANALAARDAKRTQNDDDSHNSRTSSRRIEGTNQLALMCGRMLPKKSDKIEKYVGGLPNMIYGSVMASKLKTMQDANQQQNKRQNISMAYTAGSGKKKPYEGSKPLCSKCNYHHDGLCAPKCHKCNRVVHLDRDYKSPTNANTANNQTGTRAGQKATFFECGAQGHFKRECPKLKNNNRVNQGGNGNALAKVYVVGNAWTNSDSNIITGMLLLNNRYTFILFNTGSDRSFMSTAFSSQIDIAPTTLDHYYDVELADRRIVEIHIDLMPGATPVARAPYRLAPSKMKELSDQLQELSKKGFIRPSSSPWGASVLFVKKTDGSFQMCIDYRELNKLTVKNRYPLPRIDDLFDQLQGSLIYSKIDLRSGLAGYYRRFIAGFSKITKSMTKLTRKGAKFDLGDKEEAAFQLIMQKLCSAPILALSEGSEDFVVYCDASHKGLGVVLLQREKVIAYASQAQIEAQKTENFKKEDVGGMIRKDIPKERLEPHADGTLYLNGRSWLPRYDDLRIVIMHQSHKSKYSIHLGSDKMYQDMKKLYWWPNMKADITTYVRKCLTCAKVKAEHQRPSGEPDPMERLVRINLKEVVTRHGIPVSIICDRDPRFVSNFWRSLQKALGTSFAYHPQTDGQSERTIETLKDMLCAYAIDFGKGWVNHLSLVEFSYNNSYHASIKAVPFEALYDQKCPSLVCWAKEGVVHFGKREKRNPRYIGPFKVLAKHGAVAYKLEHSQELSRVHNTFHVSNLKKCYTDEPLAVSLDGLRIDDKLHFVEEAIEIIDREVKRLKQSHITTIEVRWNSRRGLEFTWERKD</sequence>
<keyword evidence="12" id="KW-0863">Zinc-finger</keyword>
<dbReference type="InterPro" id="IPR050951">
    <property type="entry name" value="Retrovirus_Pol_polyprotein"/>
</dbReference>
<dbReference type="InterPro" id="IPR043502">
    <property type="entry name" value="DNA/RNA_pol_sf"/>
</dbReference>
<dbReference type="GO" id="GO:0006310">
    <property type="term" value="P:DNA recombination"/>
    <property type="evidence" value="ECO:0007669"/>
    <property type="project" value="UniProtKB-KW"/>
</dbReference>
<dbReference type="InterPro" id="IPR036875">
    <property type="entry name" value="Znf_CCHC_sf"/>
</dbReference>
<keyword evidence="8" id="KW-0548">Nucleotidyltransferase</keyword>
<evidence type="ECO:0000259" key="14">
    <source>
        <dbReference type="PROSITE" id="PS50158"/>
    </source>
</evidence>
<dbReference type="EMBL" id="BKCJ010001309">
    <property type="protein sequence ID" value="GEU40492.1"/>
    <property type="molecule type" value="Genomic_DNA"/>
</dbReference>
<dbReference type="SUPFAM" id="SSF56672">
    <property type="entry name" value="DNA/RNA polymerases"/>
    <property type="match status" value="1"/>
</dbReference>
<evidence type="ECO:0000313" key="16">
    <source>
        <dbReference type="EMBL" id="GEU40492.1"/>
    </source>
</evidence>
<comment type="caution">
    <text evidence="16">The sequence shown here is derived from an EMBL/GenBank/DDBJ whole genome shotgun (WGS) entry which is preliminary data.</text>
</comment>
<feature type="compositionally biased region" description="Acidic residues" evidence="13">
    <location>
        <begin position="124"/>
        <end position="146"/>
    </location>
</feature>
<feature type="region of interest" description="Disordered" evidence="13">
    <location>
        <begin position="485"/>
        <end position="507"/>
    </location>
</feature>
<name>A0A6L2JV84_TANCI</name>
<dbReference type="Gene3D" id="3.30.420.10">
    <property type="entry name" value="Ribonuclease H-like superfamily/Ribonuclease H"/>
    <property type="match status" value="1"/>
</dbReference>
<dbReference type="InterPro" id="IPR001584">
    <property type="entry name" value="Integrase_cat-core"/>
</dbReference>
<dbReference type="GO" id="GO:0008270">
    <property type="term" value="F:zinc ion binding"/>
    <property type="evidence" value="ECO:0007669"/>
    <property type="project" value="UniProtKB-KW"/>
</dbReference>
<keyword evidence="12" id="KW-0862">Zinc</keyword>
<dbReference type="PANTHER" id="PTHR37984">
    <property type="entry name" value="PROTEIN CBG26694"/>
    <property type="match status" value="1"/>
</dbReference>
<dbReference type="Pfam" id="PF08284">
    <property type="entry name" value="RVP_2"/>
    <property type="match status" value="1"/>
</dbReference>
<dbReference type="GO" id="GO:0006508">
    <property type="term" value="P:proteolysis"/>
    <property type="evidence" value="ECO:0007669"/>
    <property type="project" value="UniProtKB-KW"/>
</dbReference>
<dbReference type="GO" id="GO:0003964">
    <property type="term" value="F:RNA-directed DNA polymerase activity"/>
    <property type="evidence" value="ECO:0007669"/>
    <property type="project" value="UniProtKB-KW"/>
</dbReference>
<dbReference type="Pfam" id="PF17921">
    <property type="entry name" value="Integrase_H2C2"/>
    <property type="match status" value="1"/>
</dbReference>
<dbReference type="Pfam" id="PF24626">
    <property type="entry name" value="SH3_Tf2-1"/>
    <property type="match status" value="1"/>
</dbReference>
<dbReference type="CDD" id="cd01647">
    <property type="entry name" value="RT_LTR"/>
    <property type="match status" value="1"/>
</dbReference>
<evidence type="ECO:0000256" key="4">
    <source>
        <dbReference type="ARBA" id="ARBA00022801"/>
    </source>
</evidence>
<keyword evidence="5" id="KW-0460">Magnesium</keyword>
<evidence type="ECO:0000256" key="10">
    <source>
        <dbReference type="ARBA" id="ARBA00023172"/>
    </source>
</evidence>
<keyword evidence="2" id="KW-0479">Metal-binding</keyword>
<evidence type="ECO:0000259" key="15">
    <source>
        <dbReference type="PROSITE" id="PS50994"/>
    </source>
</evidence>
<dbReference type="Pfam" id="PF17919">
    <property type="entry name" value="RT_RNaseH_2"/>
    <property type="match status" value="1"/>
</dbReference>
<dbReference type="PROSITE" id="PS50158">
    <property type="entry name" value="ZF_CCHC"/>
    <property type="match status" value="1"/>
</dbReference>
<evidence type="ECO:0000256" key="2">
    <source>
        <dbReference type="ARBA" id="ARBA00022723"/>
    </source>
</evidence>
<dbReference type="InterPro" id="IPR043128">
    <property type="entry name" value="Rev_trsase/Diguanyl_cyclase"/>
</dbReference>
<evidence type="ECO:0000256" key="8">
    <source>
        <dbReference type="ARBA" id="ARBA00022932"/>
    </source>
</evidence>
<feature type="compositionally biased region" description="Basic and acidic residues" evidence="13">
    <location>
        <begin position="147"/>
        <end position="156"/>
    </location>
</feature>
<evidence type="ECO:0000256" key="1">
    <source>
        <dbReference type="ARBA" id="ARBA00022670"/>
    </source>
</evidence>
<keyword evidence="3" id="KW-0064">Aspartyl protease</keyword>
<feature type="region of interest" description="Disordered" evidence="13">
    <location>
        <begin position="65"/>
        <end position="166"/>
    </location>
</feature>
<dbReference type="SUPFAM" id="SSF53098">
    <property type="entry name" value="Ribonuclease H-like"/>
    <property type="match status" value="1"/>
</dbReference>
<evidence type="ECO:0000256" key="5">
    <source>
        <dbReference type="ARBA" id="ARBA00022842"/>
    </source>
</evidence>
<evidence type="ECO:0000256" key="12">
    <source>
        <dbReference type="PROSITE-ProRule" id="PRU00047"/>
    </source>
</evidence>
<keyword evidence="4" id="KW-0378">Hydrolase</keyword>
<evidence type="ECO:0000256" key="9">
    <source>
        <dbReference type="ARBA" id="ARBA00023125"/>
    </source>
</evidence>
<dbReference type="InterPro" id="IPR041577">
    <property type="entry name" value="RT_RNaseH_2"/>
</dbReference>
<dbReference type="InterPro" id="IPR012337">
    <property type="entry name" value="RNaseH-like_sf"/>
</dbReference>
<dbReference type="GO" id="GO:0003677">
    <property type="term" value="F:DNA binding"/>
    <property type="evidence" value="ECO:0007669"/>
    <property type="project" value="UniProtKB-KW"/>
</dbReference>
<keyword evidence="7" id="KW-0695">RNA-directed DNA polymerase</keyword>
<dbReference type="Gene3D" id="1.10.340.70">
    <property type="match status" value="1"/>
</dbReference>
<keyword evidence="10" id="KW-0233">DNA recombination</keyword>
<dbReference type="Gene3D" id="3.30.70.270">
    <property type="match status" value="1"/>
</dbReference>
<keyword evidence="8" id="KW-0239">DNA-directed DNA polymerase</keyword>
<evidence type="ECO:0000256" key="3">
    <source>
        <dbReference type="ARBA" id="ARBA00022750"/>
    </source>
</evidence>
<dbReference type="InterPro" id="IPR041588">
    <property type="entry name" value="Integrase_H2C2"/>
</dbReference>
<feature type="domain" description="CCHC-type" evidence="14">
    <location>
        <begin position="637"/>
        <end position="651"/>
    </location>
</feature>
<feature type="compositionally biased region" description="Basic and acidic residues" evidence="13">
    <location>
        <begin position="486"/>
        <end position="499"/>
    </location>
</feature>
<gene>
    <name evidence="16" type="ORF">Tci_012470</name>
</gene>
<keyword evidence="9" id="KW-0238">DNA-binding</keyword>
<dbReference type="Gene3D" id="4.10.60.10">
    <property type="entry name" value="Zinc finger, CCHC-type"/>
    <property type="match status" value="1"/>
</dbReference>
<protein>
    <recommendedName>
        <fullName evidence="17">Reverse transcriptase domain-containing protein</fullName>
    </recommendedName>
</protein>
<organism evidence="16">
    <name type="scientific">Tanacetum cinerariifolium</name>
    <name type="common">Dalmatian daisy</name>
    <name type="synonym">Chrysanthemum cinerariifolium</name>
    <dbReference type="NCBI Taxonomy" id="118510"/>
    <lineage>
        <taxon>Eukaryota</taxon>
        <taxon>Viridiplantae</taxon>
        <taxon>Streptophyta</taxon>
        <taxon>Embryophyta</taxon>
        <taxon>Tracheophyta</taxon>
        <taxon>Spermatophyta</taxon>
        <taxon>Magnoliopsida</taxon>
        <taxon>eudicotyledons</taxon>
        <taxon>Gunneridae</taxon>
        <taxon>Pentapetalae</taxon>
        <taxon>asterids</taxon>
        <taxon>campanulids</taxon>
        <taxon>Asterales</taxon>
        <taxon>Asteraceae</taxon>
        <taxon>Asteroideae</taxon>
        <taxon>Anthemideae</taxon>
        <taxon>Anthemidinae</taxon>
        <taxon>Tanacetum</taxon>
    </lineage>
</organism>
<evidence type="ECO:0000256" key="7">
    <source>
        <dbReference type="ARBA" id="ARBA00022918"/>
    </source>
</evidence>
<dbReference type="GO" id="GO:0004190">
    <property type="term" value="F:aspartic-type endopeptidase activity"/>
    <property type="evidence" value="ECO:0007669"/>
    <property type="project" value="UniProtKB-KW"/>
</dbReference>
<feature type="compositionally biased region" description="Polar residues" evidence="13">
    <location>
        <begin position="7"/>
        <end position="24"/>
    </location>
</feature>
<keyword evidence="6" id="KW-0229">DNA integration</keyword>
<proteinExistence type="predicted"/>
<evidence type="ECO:0000256" key="11">
    <source>
        <dbReference type="ARBA" id="ARBA00023268"/>
    </source>
</evidence>
<feature type="domain" description="Integrase catalytic" evidence="15">
    <location>
        <begin position="1057"/>
        <end position="1157"/>
    </location>
</feature>
<dbReference type="PROSITE" id="PS50994">
    <property type="entry name" value="INTEGRASE"/>
    <property type="match status" value="1"/>
</dbReference>
<dbReference type="GO" id="GO:0015074">
    <property type="term" value="P:DNA integration"/>
    <property type="evidence" value="ECO:0007669"/>
    <property type="project" value="UniProtKB-KW"/>
</dbReference>
<keyword evidence="11" id="KW-0511">Multifunctional enzyme</keyword>
<keyword evidence="8" id="KW-0808">Transferase</keyword>
<dbReference type="SUPFAM" id="SSF57756">
    <property type="entry name" value="Retrovirus zinc finger-like domains"/>
    <property type="match status" value="1"/>
</dbReference>
<reference evidence="16" key="1">
    <citation type="journal article" date="2019" name="Sci. Rep.">
        <title>Draft genome of Tanacetum cinerariifolium, the natural source of mosquito coil.</title>
        <authorList>
            <person name="Yamashiro T."/>
            <person name="Shiraishi A."/>
            <person name="Satake H."/>
            <person name="Nakayama K."/>
        </authorList>
    </citation>
    <scope>NUCLEOTIDE SEQUENCE</scope>
</reference>
<evidence type="ECO:0008006" key="17">
    <source>
        <dbReference type="Google" id="ProtNLM"/>
    </source>
</evidence>